<dbReference type="Proteomes" id="UP001202248">
    <property type="component" value="Unassembled WGS sequence"/>
</dbReference>
<dbReference type="EMBL" id="JAKWBL010000003">
    <property type="protein sequence ID" value="MCH5599226.1"/>
    <property type="molecule type" value="Genomic_DNA"/>
</dbReference>
<keyword evidence="2" id="KW-1185">Reference proteome</keyword>
<dbReference type="RefSeq" id="WP_240830906.1">
    <property type="nucleotide sequence ID" value="NZ_JAKWBL010000003.1"/>
</dbReference>
<accession>A0ABS9SLR8</accession>
<comment type="caution">
    <text evidence="1">The sequence shown here is derived from an EMBL/GenBank/DDBJ whole genome shotgun (WGS) entry which is preliminary data.</text>
</comment>
<gene>
    <name evidence="1" type="ORF">MKP09_15575</name>
</gene>
<proteinExistence type="predicted"/>
<protein>
    <submittedName>
        <fullName evidence="1">Uncharacterized protein</fullName>
    </submittedName>
</protein>
<organism evidence="1 2">
    <name type="scientific">Niabella ginsengisoli</name>
    <dbReference type="NCBI Taxonomy" id="522298"/>
    <lineage>
        <taxon>Bacteria</taxon>
        <taxon>Pseudomonadati</taxon>
        <taxon>Bacteroidota</taxon>
        <taxon>Chitinophagia</taxon>
        <taxon>Chitinophagales</taxon>
        <taxon>Chitinophagaceae</taxon>
        <taxon>Niabella</taxon>
    </lineage>
</organism>
<evidence type="ECO:0000313" key="1">
    <source>
        <dbReference type="EMBL" id="MCH5599226.1"/>
    </source>
</evidence>
<name>A0ABS9SLR8_9BACT</name>
<sequence length="96" mass="11409">MQKHKFSELFADRIVLNNIEVIPNHVYFTGDAIALWNNREDGNEMELDEWDWHEDIRSGNKSYIVTDIKKNNPLSIKKVCRINIKVLTNNRYFLKS</sequence>
<evidence type="ECO:0000313" key="2">
    <source>
        <dbReference type="Proteomes" id="UP001202248"/>
    </source>
</evidence>
<reference evidence="1 2" key="1">
    <citation type="submission" date="2022-02" db="EMBL/GenBank/DDBJ databases">
        <authorList>
            <person name="Min J."/>
        </authorList>
    </citation>
    <scope>NUCLEOTIDE SEQUENCE [LARGE SCALE GENOMIC DNA]</scope>
    <source>
        <strain evidence="1 2">GR10-1</strain>
    </source>
</reference>